<reference evidence="3 4" key="1">
    <citation type="submission" date="2019-06" db="EMBL/GenBank/DDBJ databases">
        <title>Sequencing the genomes of 1000 actinobacteria strains.</title>
        <authorList>
            <person name="Klenk H.-P."/>
        </authorList>
    </citation>
    <scope>NUCLEOTIDE SEQUENCE [LARGE SCALE GENOMIC DNA]</scope>
    <source>
        <strain evidence="3 4">DSM 45456</strain>
    </source>
</reference>
<proteinExistence type="predicted"/>
<gene>
    <name evidence="3" type="ORF">FHX81_2430</name>
</gene>
<accession>A0A543JB94</accession>
<dbReference type="InterPro" id="IPR026467">
    <property type="entry name" value="Ser/Gly_Cys_C_dom"/>
</dbReference>
<dbReference type="RefSeq" id="WP_246107779.1">
    <property type="nucleotide sequence ID" value="NZ_VFPP01000001.1"/>
</dbReference>
<feature type="region of interest" description="Disordered" evidence="1">
    <location>
        <begin position="217"/>
        <end position="241"/>
    </location>
</feature>
<comment type="caution">
    <text evidence="3">The sequence shown here is derived from an EMBL/GenBank/DDBJ whole genome shotgun (WGS) entry which is preliminary data.</text>
</comment>
<keyword evidence="2" id="KW-0812">Transmembrane</keyword>
<dbReference type="AlphaFoldDB" id="A0A543JB94"/>
<sequence length="241" mass="24116">MGGPGRAAEVAVVSLVEAGAARISREGLVSAVGRPRGRTPLQANALGRLPMSLGDVIAATAWSAEARSLRQHLVERGYVVPRGRRKAARLVRRLLIAATVAAVVAAIAWELPVEFAVVSILAGVPAALVLTPWSRPLTRAGRDVVKRLRLVAVSPNRLALVACYGLLGKVERHHVWQVLGIAPTAAATLRRRSRGSGSDGGASCGGGCGSCSSSSCGSGGGSDGGGSSCGGGGCGGGGGGD</sequence>
<feature type="transmembrane region" description="Helical" evidence="2">
    <location>
        <begin position="115"/>
        <end position="133"/>
    </location>
</feature>
<evidence type="ECO:0000313" key="4">
    <source>
        <dbReference type="Proteomes" id="UP000316628"/>
    </source>
</evidence>
<evidence type="ECO:0000256" key="2">
    <source>
        <dbReference type="SAM" id="Phobius"/>
    </source>
</evidence>
<dbReference type="NCBIfam" id="TIGR04222">
    <property type="entry name" value="near_uncomplex"/>
    <property type="match status" value="1"/>
</dbReference>
<name>A0A543JB94_9PSEU</name>
<organism evidence="3 4">
    <name type="scientific">Saccharothrix saharensis</name>
    <dbReference type="NCBI Taxonomy" id="571190"/>
    <lineage>
        <taxon>Bacteria</taxon>
        <taxon>Bacillati</taxon>
        <taxon>Actinomycetota</taxon>
        <taxon>Actinomycetes</taxon>
        <taxon>Pseudonocardiales</taxon>
        <taxon>Pseudonocardiaceae</taxon>
        <taxon>Saccharothrix</taxon>
    </lineage>
</organism>
<evidence type="ECO:0000256" key="1">
    <source>
        <dbReference type="SAM" id="MobiDB-lite"/>
    </source>
</evidence>
<keyword evidence="2" id="KW-0472">Membrane</keyword>
<feature type="transmembrane region" description="Helical" evidence="2">
    <location>
        <begin position="90"/>
        <end position="109"/>
    </location>
</feature>
<evidence type="ECO:0000313" key="3">
    <source>
        <dbReference type="EMBL" id="TQM80107.1"/>
    </source>
</evidence>
<dbReference type="Proteomes" id="UP000316628">
    <property type="component" value="Unassembled WGS sequence"/>
</dbReference>
<keyword evidence="2" id="KW-1133">Transmembrane helix</keyword>
<keyword evidence="4" id="KW-1185">Reference proteome</keyword>
<dbReference type="EMBL" id="VFPP01000001">
    <property type="protein sequence ID" value="TQM80107.1"/>
    <property type="molecule type" value="Genomic_DNA"/>
</dbReference>
<protein>
    <submittedName>
        <fullName evidence="3">Uncharacterized protein (TIGR04222 family)</fullName>
    </submittedName>
</protein>